<dbReference type="Proteomes" id="UP001155840">
    <property type="component" value="Unassembled WGS sequence"/>
</dbReference>
<sequence>MDTAELYRAVREGFTDALEDRKPAPQMVAISPFDAFDEDDEPVRVIGIVDDPEFLKFIVIVEEEGGEIFPLACRSVYRRKSGESG</sequence>
<reference evidence="1" key="1">
    <citation type="submission" date="2020-03" db="EMBL/GenBank/DDBJ databases">
        <title>Ferranicluibacter endophyticum gen. nov., sp. nov., a new genus isolated from Rubus ulmifolius Schott. stem.</title>
        <authorList>
            <person name="Roca-Couso R."/>
            <person name="Flores-Felix J.D."/>
            <person name="Igual J.M."/>
            <person name="Rivas R."/>
        </authorList>
    </citation>
    <scope>NUCLEOTIDE SEQUENCE</scope>
    <source>
        <strain evidence="1">CRRU44</strain>
    </source>
</reference>
<proteinExistence type="predicted"/>
<comment type="caution">
    <text evidence="1">The sequence shown here is derived from an EMBL/GenBank/DDBJ whole genome shotgun (WGS) entry which is preliminary data.</text>
</comment>
<accession>A0AA44CB60</accession>
<protein>
    <submittedName>
        <fullName evidence="1">Uncharacterized protein</fullName>
    </submittedName>
</protein>
<organism evidence="1 2">
    <name type="scientific">Ferranicluibacter rubi</name>
    <dbReference type="NCBI Taxonomy" id="2715133"/>
    <lineage>
        <taxon>Bacteria</taxon>
        <taxon>Pseudomonadati</taxon>
        <taxon>Pseudomonadota</taxon>
        <taxon>Alphaproteobacteria</taxon>
        <taxon>Hyphomicrobiales</taxon>
        <taxon>Rhizobiaceae</taxon>
        <taxon>Ferranicluibacter</taxon>
    </lineage>
</organism>
<evidence type="ECO:0000313" key="2">
    <source>
        <dbReference type="Proteomes" id="UP001155840"/>
    </source>
</evidence>
<dbReference type="RefSeq" id="WP_167127472.1">
    <property type="nucleotide sequence ID" value="NZ_JAANCM010000002.1"/>
</dbReference>
<dbReference type="EMBL" id="JAANCM010000002">
    <property type="protein sequence ID" value="NHT75081.1"/>
    <property type="molecule type" value="Genomic_DNA"/>
</dbReference>
<dbReference type="AlphaFoldDB" id="A0AA44CB60"/>
<evidence type="ECO:0000313" key="1">
    <source>
        <dbReference type="EMBL" id="NHT75081.1"/>
    </source>
</evidence>
<name>A0AA44CB60_9HYPH</name>
<keyword evidence="2" id="KW-1185">Reference proteome</keyword>
<gene>
    <name evidence="1" type="ORF">G8E10_04830</name>
</gene>